<keyword evidence="4" id="KW-0576">Peroxisome</keyword>
<dbReference type="OrthoDB" id="10253869at2759"/>
<dbReference type="PANTHER" id="PTHR24096:SF149">
    <property type="entry name" value="AMP-BINDING DOMAIN-CONTAINING PROTEIN-RELATED"/>
    <property type="match status" value="1"/>
</dbReference>
<keyword evidence="7" id="KW-1185">Reference proteome</keyword>
<accession>A0A7F5RLW3</accession>
<evidence type="ECO:0000256" key="3">
    <source>
        <dbReference type="ARBA" id="ARBA00022598"/>
    </source>
</evidence>
<dbReference type="Pfam" id="PF00501">
    <property type="entry name" value="AMP-binding"/>
    <property type="match status" value="1"/>
</dbReference>
<dbReference type="GO" id="GO:0016405">
    <property type="term" value="F:CoA-ligase activity"/>
    <property type="evidence" value="ECO:0007669"/>
    <property type="project" value="TreeGrafter"/>
</dbReference>
<dbReference type="InterPro" id="IPR045851">
    <property type="entry name" value="AMP-bd_C_sf"/>
</dbReference>
<dbReference type="Proteomes" id="UP000192223">
    <property type="component" value="Unplaced"/>
</dbReference>
<feature type="domain" description="AMP-dependent synthetase/ligase" evidence="5">
    <location>
        <begin position="60"/>
        <end position="403"/>
    </location>
</feature>
<dbReference type="InterPro" id="IPR020845">
    <property type="entry name" value="AMP-binding_CS"/>
</dbReference>
<dbReference type="Pfam" id="PF13193">
    <property type="entry name" value="AMP-binding_C"/>
    <property type="match status" value="1"/>
</dbReference>
<dbReference type="PROSITE" id="PS00455">
    <property type="entry name" value="AMP_BINDING"/>
    <property type="match status" value="1"/>
</dbReference>
<comment type="subcellular location">
    <subcellularLocation>
        <location evidence="1">Peroxisome</location>
    </subcellularLocation>
</comment>
<proteinExistence type="inferred from homology"/>
<dbReference type="GeneID" id="108737230"/>
<comment type="similarity">
    <text evidence="2">Belongs to the ATP-dependent AMP-binding enzyme family.</text>
</comment>
<dbReference type="GO" id="GO:0005777">
    <property type="term" value="C:peroxisome"/>
    <property type="evidence" value="ECO:0007669"/>
    <property type="project" value="UniProtKB-SubCell"/>
</dbReference>
<sequence length="543" mass="60829">MNHDKDIGNAIKQTRILIGPPAGEQFQDARGLGRIIYEKLKDNGNNIMQIDGITQEEDKFNNFLMRCTRTALHMRKEGFKPQDKITICTFNTLNSAVPLIASFFTGVIASAIDPTFSVDDCKYFLQMLKPKAIFVGSDSVDLIVKSLKESNLESKIIVFGPSNDYESLDNYLAPIDGEESFEPHDATNWKDTAMILFSSGTTGKPKGICLNHSYFVNFAQTTFFSERDRVLFFSSLYWVTQVGLTIANIFLGFIKVVYPRYDGPANFCKVAENCKLLTVFLPTPYLVDVTEYCRNQDITLHVKDIIVAGTPVTKKHLRLAAETFPNAKLLNCYGQTEVGAIAVYPRHENYVKSMEEKMFKVSCGKAARGTLLKITDLVTGETLGPYQEGEICVGGAYRMNGYYNLISPDTYDLEGFIRTGDIGYYDEDEYIYITDRCKEMLKYKSFPVSPSSIEDVLSRHPAVKHGVVIGVPHEVDGDHPIALVVLKDGVEIDPAEIKKFVDDKVDDRKRLRGGVKIIKDMPLSPTGKPDRRLLKNMVLNGGL</sequence>
<name>A0A7F5RLW3_AGRPL</name>
<dbReference type="PANTHER" id="PTHR24096">
    <property type="entry name" value="LONG-CHAIN-FATTY-ACID--COA LIGASE"/>
    <property type="match status" value="1"/>
</dbReference>
<organism evidence="7 8">
    <name type="scientific">Agrilus planipennis</name>
    <name type="common">Emerald ash borer</name>
    <name type="synonym">Agrilus marcopoli</name>
    <dbReference type="NCBI Taxonomy" id="224129"/>
    <lineage>
        <taxon>Eukaryota</taxon>
        <taxon>Metazoa</taxon>
        <taxon>Ecdysozoa</taxon>
        <taxon>Arthropoda</taxon>
        <taxon>Hexapoda</taxon>
        <taxon>Insecta</taxon>
        <taxon>Pterygota</taxon>
        <taxon>Neoptera</taxon>
        <taxon>Endopterygota</taxon>
        <taxon>Coleoptera</taxon>
        <taxon>Polyphaga</taxon>
        <taxon>Elateriformia</taxon>
        <taxon>Buprestoidea</taxon>
        <taxon>Buprestidae</taxon>
        <taxon>Agrilinae</taxon>
        <taxon>Agrilus</taxon>
    </lineage>
</organism>
<reference evidence="8" key="1">
    <citation type="submission" date="2025-08" db="UniProtKB">
        <authorList>
            <consortium name="RefSeq"/>
        </authorList>
    </citation>
    <scope>IDENTIFICATION</scope>
    <source>
        <tissue evidence="8">Entire body</tissue>
    </source>
</reference>
<protein>
    <submittedName>
        <fullName evidence="8">Luciferin 4-monooxygenase-like</fullName>
    </submittedName>
</protein>
<dbReference type="InParanoid" id="A0A7F5RLW3"/>
<evidence type="ECO:0000256" key="2">
    <source>
        <dbReference type="ARBA" id="ARBA00006432"/>
    </source>
</evidence>
<dbReference type="AlphaFoldDB" id="A0A7F5RLW3"/>
<dbReference type="KEGG" id="apln:108737230"/>
<keyword evidence="3" id="KW-0436">Ligase</keyword>
<gene>
    <name evidence="8" type="primary">LOC108737230</name>
</gene>
<dbReference type="Gene3D" id="3.40.50.12780">
    <property type="entry name" value="N-terminal domain of ligase-like"/>
    <property type="match status" value="1"/>
</dbReference>
<dbReference type="InterPro" id="IPR042099">
    <property type="entry name" value="ANL_N_sf"/>
</dbReference>
<evidence type="ECO:0000259" key="5">
    <source>
        <dbReference type="Pfam" id="PF00501"/>
    </source>
</evidence>
<dbReference type="Gene3D" id="3.30.300.30">
    <property type="match status" value="1"/>
</dbReference>
<dbReference type="RefSeq" id="XP_025837014.1">
    <property type="nucleotide sequence ID" value="XM_025981229.1"/>
</dbReference>
<evidence type="ECO:0000259" key="6">
    <source>
        <dbReference type="Pfam" id="PF13193"/>
    </source>
</evidence>
<evidence type="ECO:0000256" key="4">
    <source>
        <dbReference type="ARBA" id="ARBA00023140"/>
    </source>
</evidence>
<feature type="domain" description="AMP-binding enzyme C-terminal" evidence="6">
    <location>
        <begin position="453"/>
        <end position="528"/>
    </location>
</feature>
<evidence type="ECO:0000256" key="1">
    <source>
        <dbReference type="ARBA" id="ARBA00004275"/>
    </source>
</evidence>
<dbReference type="InterPro" id="IPR000873">
    <property type="entry name" value="AMP-dep_synth/lig_dom"/>
</dbReference>
<dbReference type="InterPro" id="IPR025110">
    <property type="entry name" value="AMP-bd_C"/>
</dbReference>
<dbReference type="SUPFAM" id="SSF56801">
    <property type="entry name" value="Acetyl-CoA synthetase-like"/>
    <property type="match status" value="1"/>
</dbReference>
<evidence type="ECO:0000313" key="7">
    <source>
        <dbReference type="Proteomes" id="UP000192223"/>
    </source>
</evidence>
<evidence type="ECO:0000313" key="8">
    <source>
        <dbReference type="RefSeq" id="XP_025837014.1"/>
    </source>
</evidence>